<reference evidence="9" key="1">
    <citation type="submission" date="2022-11" db="UniProtKB">
        <authorList>
            <consortium name="EnsemblMetazoa"/>
        </authorList>
    </citation>
    <scope>IDENTIFICATION</scope>
</reference>
<keyword evidence="10" id="KW-1185">Reference proteome</keyword>
<evidence type="ECO:0000256" key="5">
    <source>
        <dbReference type="ARBA" id="ARBA00024226"/>
    </source>
</evidence>
<dbReference type="Proteomes" id="UP000887567">
    <property type="component" value="Unplaced"/>
</dbReference>
<comment type="similarity">
    <text evidence="1 7">Belongs to the aldehyde dehydrogenase family.</text>
</comment>
<dbReference type="EC" id="1.2.1.3" evidence="5"/>
<dbReference type="PROSITE" id="PS00687">
    <property type="entry name" value="ALDEHYDE_DEHYDR_GLU"/>
    <property type="match status" value="1"/>
</dbReference>
<evidence type="ECO:0000256" key="7">
    <source>
        <dbReference type="RuleBase" id="RU003345"/>
    </source>
</evidence>
<dbReference type="PANTHER" id="PTHR43521:SF1">
    <property type="entry name" value="ALPHA-AMINOADIPIC SEMIALDEHYDE DEHYDROGENASE"/>
    <property type="match status" value="1"/>
</dbReference>
<dbReference type="KEGG" id="epa:110236278"/>
<evidence type="ECO:0000256" key="1">
    <source>
        <dbReference type="ARBA" id="ARBA00009986"/>
    </source>
</evidence>
<comment type="subunit">
    <text evidence="2">Homotetramer.</text>
</comment>
<feature type="domain" description="Aldehyde dehydrogenase" evidence="8">
    <location>
        <begin position="64"/>
        <end position="519"/>
    </location>
</feature>
<dbReference type="InterPro" id="IPR016161">
    <property type="entry name" value="Ald_DH/histidinol_DH"/>
</dbReference>
<feature type="active site" evidence="6">
    <location>
        <position position="296"/>
    </location>
</feature>
<name>A0A913X1H5_EXADI</name>
<dbReference type="InterPro" id="IPR044638">
    <property type="entry name" value="ALDH7A1-like"/>
</dbReference>
<sequence>MALCSARNFTRFLRNRSILGIAPRAYLSSGDYLINQEKYSFIKDLGLGEENDGVFNGSWGGSGEIITSYCPANGQPIARVRTGSLEDYKTTVEKAKEAWKTWSMVPAPKRGEIVRQVSLALREHINPLGKLLTLEVGKIFPEAVGEIQEYIDICDFAVGLSRMVGGKVLPSERPGHALLENWNPLGVLGVITAFNFPVAVYGWNSAISMICGNVNIWKGAPSTPLITVAVTKILEDVLRANNMPPEVCSMVCGGADIGQTMCEDKNINLLSFTGSIPVGQKVGATVQQRFGKHILELGGNNAIIVMDDADLDLVIPSVLFACVGTAGQRCTTTRRLILHEKIYDTVVEKLKTAYAQVKHGDPLDDGVIYGPLHNENAVDIYKKTVNAAQSEGGQVIFGGKVIDSPGFYVEPTLITGLDHSAEVMQDEAFCPILYILKCKNFEEAVGLNNEVKQGLSSSIFTTNIGQVFEWMSAKGSDCGLVNVNIPTNGAEIGGAFGGEKHTGGGRESGSDAWKAYMRRSTCTINYSKDLPLSQGIKFG</sequence>
<keyword evidence="4" id="KW-0520">NAD</keyword>
<dbReference type="InterPro" id="IPR016163">
    <property type="entry name" value="Ald_DH_C"/>
</dbReference>
<protein>
    <recommendedName>
        <fullName evidence="5">aldehyde dehydrogenase (NAD(+))</fullName>
        <ecNumber evidence="5">1.2.1.3</ecNumber>
    </recommendedName>
</protein>
<dbReference type="FunFam" id="3.40.309.10:FF:000018">
    <property type="entry name" value="Alpha-aminoadipic semialdehyde dehydrogenase"/>
    <property type="match status" value="1"/>
</dbReference>
<keyword evidence="3 7" id="KW-0560">Oxidoreductase</keyword>
<dbReference type="SUPFAM" id="SSF53720">
    <property type="entry name" value="ALDH-like"/>
    <property type="match status" value="1"/>
</dbReference>
<evidence type="ECO:0000256" key="6">
    <source>
        <dbReference type="PROSITE-ProRule" id="PRU10007"/>
    </source>
</evidence>
<dbReference type="AlphaFoldDB" id="A0A913X1H5"/>
<dbReference type="OMA" id="DAWKVYM"/>
<dbReference type="CDD" id="cd07130">
    <property type="entry name" value="ALDH_F7_AASADH"/>
    <property type="match status" value="1"/>
</dbReference>
<evidence type="ECO:0000313" key="9">
    <source>
        <dbReference type="EnsemblMetazoa" id="XP_020897435.1"/>
    </source>
</evidence>
<dbReference type="EnsemblMetazoa" id="XM_021041776.2">
    <property type="protein sequence ID" value="XP_020897435.1"/>
    <property type="gene ID" value="LOC110236278"/>
</dbReference>
<dbReference type="RefSeq" id="XP_020897435.1">
    <property type="nucleotide sequence ID" value="XM_021041776.2"/>
</dbReference>
<dbReference type="Pfam" id="PF00171">
    <property type="entry name" value="Aldedh"/>
    <property type="match status" value="1"/>
</dbReference>
<organism evidence="9 10">
    <name type="scientific">Exaiptasia diaphana</name>
    <name type="common">Tropical sea anemone</name>
    <name type="synonym">Aiptasia pulchella</name>
    <dbReference type="NCBI Taxonomy" id="2652724"/>
    <lineage>
        <taxon>Eukaryota</taxon>
        <taxon>Metazoa</taxon>
        <taxon>Cnidaria</taxon>
        <taxon>Anthozoa</taxon>
        <taxon>Hexacorallia</taxon>
        <taxon>Actiniaria</taxon>
        <taxon>Aiptasiidae</taxon>
        <taxon>Exaiptasia</taxon>
    </lineage>
</organism>
<evidence type="ECO:0000256" key="2">
    <source>
        <dbReference type="ARBA" id="ARBA00011881"/>
    </source>
</evidence>
<dbReference type="InterPro" id="IPR029510">
    <property type="entry name" value="Ald_DH_CS_GLU"/>
</dbReference>
<dbReference type="Gene3D" id="3.40.309.10">
    <property type="entry name" value="Aldehyde Dehydrogenase, Chain A, domain 2"/>
    <property type="match status" value="1"/>
</dbReference>
<evidence type="ECO:0000256" key="4">
    <source>
        <dbReference type="ARBA" id="ARBA00023027"/>
    </source>
</evidence>
<dbReference type="InterPro" id="IPR016162">
    <property type="entry name" value="Ald_DH_N"/>
</dbReference>
<evidence type="ECO:0000256" key="3">
    <source>
        <dbReference type="ARBA" id="ARBA00023002"/>
    </source>
</evidence>
<dbReference type="OrthoDB" id="310895at2759"/>
<dbReference type="InterPro" id="IPR015590">
    <property type="entry name" value="Aldehyde_DH_dom"/>
</dbReference>
<dbReference type="Gene3D" id="3.40.605.10">
    <property type="entry name" value="Aldehyde Dehydrogenase, Chain A, domain 1"/>
    <property type="match status" value="1"/>
</dbReference>
<evidence type="ECO:0000313" key="10">
    <source>
        <dbReference type="Proteomes" id="UP000887567"/>
    </source>
</evidence>
<evidence type="ECO:0000259" key="8">
    <source>
        <dbReference type="Pfam" id="PF00171"/>
    </source>
</evidence>
<accession>A0A913X1H5</accession>
<proteinExistence type="inferred from homology"/>
<dbReference type="PANTHER" id="PTHR43521">
    <property type="entry name" value="ALPHA-AMINOADIPIC SEMIALDEHYDE DEHYDROGENASE"/>
    <property type="match status" value="1"/>
</dbReference>
<dbReference type="GeneID" id="110236278"/>
<dbReference type="GO" id="GO:0004029">
    <property type="term" value="F:aldehyde dehydrogenase (NAD+) activity"/>
    <property type="evidence" value="ECO:0007669"/>
    <property type="project" value="UniProtKB-EC"/>
</dbReference>